<dbReference type="AlphaFoldDB" id="A0AAV7BH83"/>
<comment type="caution">
    <text evidence="1">The sequence shown here is derived from an EMBL/GenBank/DDBJ whole genome shotgun (WGS) entry which is preliminary data.</text>
</comment>
<sequence length="79" mass="9363">MNISDSFALDCVDRTLQRRVQCNFRLLPLQNSQPIDQILEKITVHTEPWSMKPERQPSATFLHVQYTFIFCEHLPRGIY</sequence>
<name>A0AAV7BH83_ENGPU</name>
<dbReference type="Proteomes" id="UP000824782">
    <property type="component" value="Unassembled WGS sequence"/>
</dbReference>
<evidence type="ECO:0000313" key="1">
    <source>
        <dbReference type="EMBL" id="KAG8571962.1"/>
    </source>
</evidence>
<gene>
    <name evidence="1" type="ORF">GDO81_011850</name>
</gene>
<evidence type="ECO:0000313" key="2">
    <source>
        <dbReference type="Proteomes" id="UP000824782"/>
    </source>
</evidence>
<proteinExistence type="predicted"/>
<reference evidence="1" key="1">
    <citation type="thesis" date="2020" institute="ProQuest LLC" country="789 East Eisenhower Parkway, Ann Arbor, MI, USA">
        <title>Comparative Genomics and Chromosome Evolution.</title>
        <authorList>
            <person name="Mudd A.B."/>
        </authorList>
    </citation>
    <scope>NUCLEOTIDE SEQUENCE</scope>
    <source>
        <strain evidence="1">237g6f4</strain>
        <tissue evidence="1">Blood</tissue>
    </source>
</reference>
<organism evidence="1 2">
    <name type="scientific">Engystomops pustulosus</name>
    <name type="common">Tungara frog</name>
    <name type="synonym">Physalaemus pustulosus</name>
    <dbReference type="NCBI Taxonomy" id="76066"/>
    <lineage>
        <taxon>Eukaryota</taxon>
        <taxon>Metazoa</taxon>
        <taxon>Chordata</taxon>
        <taxon>Craniata</taxon>
        <taxon>Vertebrata</taxon>
        <taxon>Euteleostomi</taxon>
        <taxon>Amphibia</taxon>
        <taxon>Batrachia</taxon>
        <taxon>Anura</taxon>
        <taxon>Neobatrachia</taxon>
        <taxon>Hyloidea</taxon>
        <taxon>Leptodactylidae</taxon>
        <taxon>Leiuperinae</taxon>
        <taxon>Engystomops</taxon>
    </lineage>
</organism>
<dbReference type="EMBL" id="WNYA01000005">
    <property type="protein sequence ID" value="KAG8571962.1"/>
    <property type="molecule type" value="Genomic_DNA"/>
</dbReference>
<keyword evidence="2" id="KW-1185">Reference proteome</keyword>
<accession>A0AAV7BH83</accession>
<protein>
    <submittedName>
        <fullName evidence="1">Uncharacterized protein</fullName>
    </submittedName>
</protein>